<evidence type="ECO:0000313" key="4">
    <source>
        <dbReference type="RefSeq" id="XP_056698029.1"/>
    </source>
</evidence>
<feature type="compositionally biased region" description="Acidic residues" evidence="2">
    <location>
        <begin position="77"/>
        <end position="92"/>
    </location>
</feature>
<dbReference type="RefSeq" id="XP_056698029.1">
    <property type="nucleotide sequence ID" value="XM_056842051.1"/>
</dbReference>
<dbReference type="PANTHER" id="PTHR33144">
    <property type="entry name" value="OS10G0409366 PROTEIN-RELATED"/>
    <property type="match status" value="1"/>
</dbReference>
<dbReference type="InterPro" id="IPR004252">
    <property type="entry name" value="Probable_transposase_24"/>
</dbReference>
<proteinExistence type="predicted"/>
<evidence type="ECO:0000256" key="1">
    <source>
        <dbReference type="SAM" id="Coils"/>
    </source>
</evidence>
<keyword evidence="3" id="KW-1185">Reference proteome</keyword>
<accession>A0ABM3RQZ6</accession>
<dbReference type="PANTHER" id="PTHR33144:SF50">
    <property type="entry name" value="OS03G0714750 PROTEIN"/>
    <property type="match status" value="1"/>
</dbReference>
<dbReference type="Proteomes" id="UP000813463">
    <property type="component" value="Chromosome 4"/>
</dbReference>
<feature type="region of interest" description="Disordered" evidence="2">
    <location>
        <begin position="183"/>
        <end position="225"/>
    </location>
</feature>
<evidence type="ECO:0000313" key="3">
    <source>
        <dbReference type="Proteomes" id="UP000813463"/>
    </source>
</evidence>
<protein>
    <recommendedName>
        <fullName evidence="5">Transposase, Ptta/En/Spm, plant</fullName>
    </recommendedName>
</protein>
<reference evidence="3" key="1">
    <citation type="journal article" date="2021" name="Nat. Commun.">
        <title>Genomic analyses provide insights into spinach domestication and the genetic basis of agronomic traits.</title>
        <authorList>
            <person name="Cai X."/>
            <person name="Sun X."/>
            <person name="Xu C."/>
            <person name="Sun H."/>
            <person name="Wang X."/>
            <person name="Ge C."/>
            <person name="Zhang Z."/>
            <person name="Wang Q."/>
            <person name="Fei Z."/>
            <person name="Jiao C."/>
            <person name="Wang Q."/>
        </authorList>
    </citation>
    <scope>NUCLEOTIDE SEQUENCE [LARGE SCALE GENOMIC DNA]</scope>
    <source>
        <strain evidence="3">cv. Varoflay</strain>
    </source>
</reference>
<feature type="compositionally biased region" description="Basic and acidic residues" evidence="2">
    <location>
        <begin position="201"/>
        <end position="221"/>
    </location>
</feature>
<evidence type="ECO:0008006" key="5">
    <source>
        <dbReference type="Google" id="ProtNLM"/>
    </source>
</evidence>
<keyword evidence="1" id="KW-0175">Coiled coil</keyword>
<feature type="coiled-coil region" evidence="1">
    <location>
        <begin position="463"/>
        <end position="521"/>
    </location>
</feature>
<dbReference type="Pfam" id="PF03004">
    <property type="entry name" value="Transposase_24"/>
    <property type="match status" value="1"/>
</dbReference>
<feature type="region of interest" description="Disordered" evidence="2">
    <location>
        <begin position="52"/>
        <end position="115"/>
    </location>
</feature>
<reference evidence="4" key="2">
    <citation type="submission" date="2025-08" db="UniProtKB">
        <authorList>
            <consortium name="RefSeq"/>
        </authorList>
    </citation>
    <scope>IDENTIFICATION</scope>
    <source>
        <tissue evidence="4">Leaf</tissue>
    </source>
</reference>
<dbReference type="GeneID" id="130471759"/>
<organism evidence="3 4">
    <name type="scientific">Spinacia oleracea</name>
    <name type="common">Spinach</name>
    <dbReference type="NCBI Taxonomy" id="3562"/>
    <lineage>
        <taxon>Eukaryota</taxon>
        <taxon>Viridiplantae</taxon>
        <taxon>Streptophyta</taxon>
        <taxon>Embryophyta</taxon>
        <taxon>Tracheophyta</taxon>
        <taxon>Spermatophyta</taxon>
        <taxon>Magnoliopsida</taxon>
        <taxon>eudicotyledons</taxon>
        <taxon>Gunneridae</taxon>
        <taxon>Pentapetalae</taxon>
        <taxon>Caryophyllales</taxon>
        <taxon>Chenopodiaceae</taxon>
        <taxon>Chenopodioideae</taxon>
        <taxon>Anserineae</taxon>
        <taxon>Spinacia</taxon>
    </lineage>
</organism>
<feature type="compositionally biased region" description="Polar residues" evidence="2">
    <location>
        <begin position="7"/>
        <end position="19"/>
    </location>
</feature>
<gene>
    <name evidence="4" type="primary">LOC130471759</name>
</gene>
<evidence type="ECO:0000256" key="2">
    <source>
        <dbReference type="SAM" id="MobiDB-lite"/>
    </source>
</evidence>
<name>A0ABM3RQZ6_SPIOL</name>
<feature type="coiled-coil region" evidence="1">
    <location>
        <begin position="142"/>
        <end position="169"/>
    </location>
</feature>
<feature type="region of interest" description="Disordered" evidence="2">
    <location>
        <begin position="1"/>
        <end position="22"/>
    </location>
</feature>
<sequence length="554" mass="63204">MEKAGKNMTSKQPLQQNEYEQQRLMRIQSNKCKMQSLGIKRITASLTSLVDSEKVKKKRKKNQNVIEEDKDYIPTSGDEEQDMNTLEDEYEKENDFSTSKQIQRCPSKGISKRGQFIPPMSVAKFLNMNKKQQQAMVGDKTFNSLSKAMKVLEQAISNHEQLNVDQENTVSNEDMQDIEGDAEELNGNAGGVEVNDDITNEEDRRTRMDSTPEDESSHDANDEIDGDRMLALVEGAVKGKRGPVKGKRGPVKGKRGPVRNRAVIPVQVEGWTEIKSEKIEHLWSCVLEKCSFDDPELRKDSVIQHARRLFRDSRHKLKHQYYDDPKLKTKEDRVRNKPEKMTKGDWKYLVDFWSGDKFKAKSAKATESRAHQKMPHYNGTKSFARAKDEYDCSRVDLLIESRKRKSKKSVNAITLANNINAVSEMKKLTEERQQGLNTTQMNKYLRRCLPSRINLAHEVIEVRKTAEQAILEARKDAEDATNAREEAKLAKKEAENAREEAKLAKKEAAAARDEIDQKIAANNKLWEKRLRNILQGAGLYASENNDPESTGSSS</sequence>